<protein>
    <submittedName>
        <fullName evidence="2">Uncharacterized protein</fullName>
    </submittedName>
</protein>
<organism evidence="2 3">
    <name type="scientific">Brassica oleracea var. oleracea</name>
    <dbReference type="NCBI Taxonomy" id="109376"/>
    <lineage>
        <taxon>Eukaryota</taxon>
        <taxon>Viridiplantae</taxon>
        <taxon>Streptophyta</taxon>
        <taxon>Embryophyta</taxon>
        <taxon>Tracheophyta</taxon>
        <taxon>Spermatophyta</taxon>
        <taxon>Magnoliopsida</taxon>
        <taxon>eudicotyledons</taxon>
        <taxon>Gunneridae</taxon>
        <taxon>Pentapetalae</taxon>
        <taxon>rosids</taxon>
        <taxon>malvids</taxon>
        <taxon>Brassicales</taxon>
        <taxon>Brassicaceae</taxon>
        <taxon>Brassiceae</taxon>
        <taxon>Brassica</taxon>
    </lineage>
</organism>
<evidence type="ECO:0000313" key="2">
    <source>
        <dbReference type="EnsemblPlants" id="Bo3g168930.1"/>
    </source>
</evidence>
<evidence type="ECO:0000313" key="3">
    <source>
        <dbReference type="Proteomes" id="UP000032141"/>
    </source>
</evidence>
<dbReference type="Gramene" id="Bo3g168930.1">
    <property type="protein sequence ID" value="Bo3g168930.1"/>
    <property type="gene ID" value="Bo3g168930"/>
</dbReference>
<sequence>MGPVKCLAVEEEQACRGKEAEVCMVNEGDRKWIIYSGSLDKSVKVWRVTERMATWREMDEPAASSGWESSSSMREGSGAWSIGDLE</sequence>
<dbReference type="AlphaFoldDB" id="A0A0D3BLE9"/>
<reference evidence="2 3" key="1">
    <citation type="journal article" date="2014" name="Genome Biol.">
        <title>Transcriptome and methylome profiling reveals relics of genome dominance in the mesopolyploid Brassica oleracea.</title>
        <authorList>
            <person name="Parkin I.A."/>
            <person name="Koh C."/>
            <person name="Tang H."/>
            <person name="Robinson S.J."/>
            <person name="Kagale S."/>
            <person name="Clarke W.E."/>
            <person name="Town C.D."/>
            <person name="Nixon J."/>
            <person name="Krishnakumar V."/>
            <person name="Bidwell S.L."/>
            <person name="Denoeud F."/>
            <person name="Belcram H."/>
            <person name="Links M.G."/>
            <person name="Just J."/>
            <person name="Clarke C."/>
            <person name="Bender T."/>
            <person name="Huebert T."/>
            <person name="Mason A.S."/>
            <person name="Pires J.C."/>
            <person name="Barker G."/>
            <person name="Moore J."/>
            <person name="Walley P.G."/>
            <person name="Manoli S."/>
            <person name="Batley J."/>
            <person name="Edwards D."/>
            <person name="Nelson M.N."/>
            <person name="Wang X."/>
            <person name="Paterson A.H."/>
            <person name="King G."/>
            <person name="Bancroft I."/>
            <person name="Chalhoub B."/>
            <person name="Sharpe A.G."/>
        </authorList>
    </citation>
    <scope>NUCLEOTIDE SEQUENCE</scope>
    <source>
        <strain evidence="2 3">cv. TO1000</strain>
    </source>
</reference>
<dbReference type="STRING" id="109376.A0A0D3BLE9"/>
<dbReference type="HOGENOM" id="CLU_2501036_0_0_1"/>
<name>A0A0D3BLE9_BRAOL</name>
<feature type="region of interest" description="Disordered" evidence="1">
    <location>
        <begin position="59"/>
        <end position="86"/>
    </location>
</feature>
<dbReference type="Proteomes" id="UP000032141">
    <property type="component" value="Chromosome C3"/>
</dbReference>
<reference evidence="2" key="2">
    <citation type="submission" date="2015-03" db="UniProtKB">
        <authorList>
            <consortium name="EnsemblPlants"/>
        </authorList>
    </citation>
    <scope>IDENTIFICATION</scope>
</reference>
<keyword evidence="3" id="KW-1185">Reference proteome</keyword>
<accession>A0A0D3BLE9</accession>
<dbReference type="eggNOG" id="KOG4155">
    <property type="taxonomic scope" value="Eukaryota"/>
</dbReference>
<proteinExistence type="predicted"/>
<feature type="compositionally biased region" description="Low complexity" evidence="1">
    <location>
        <begin position="62"/>
        <end position="86"/>
    </location>
</feature>
<dbReference type="EnsemblPlants" id="Bo3g168930.1">
    <property type="protein sequence ID" value="Bo3g168930.1"/>
    <property type="gene ID" value="Bo3g168930"/>
</dbReference>
<evidence type="ECO:0000256" key="1">
    <source>
        <dbReference type="SAM" id="MobiDB-lite"/>
    </source>
</evidence>